<dbReference type="AlphaFoldDB" id="A0A5R8NPU0"/>
<dbReference type="EMBL" id="VBUT01000005">
    <property type="protein sequence ID" value="TLF77706.1"/>
    <property type="molecule type" value="Genomic_DNA"/>
</dbReference>
<gene>
    <name evidence="2" type="ORF">FEK34_15515</name>
</gene>
<sequence length="223" mass="23356">MSNSTTEYARTAVEDALWAVIGTEPTPATELAIAAGISQSKTRKLLNQWATDGTVTRHTNDTNPRSAARWALPTETHDSTEPEPEPSGSGQPPEHDSTSDTGDADTEPATETAPSEPIAETDTDSDTGACAETGVGQQPPGQADGEQAPEVSKLAPGALRGLVEDHLRDHPGQEFSPHQIGKALGGRSSGAVYNALLRLVGTGVAQMTTERPKKFMLAQPAQP</sequence>
<organism evidence="2 3">
    <name type="scientific">Nocardia cyriacigeorgica</name>
    <dbReference type="NCBI Taxonomy" id="135487"/>
    <lineage>
        <taxon>Bacteria</taxon>
        <taxon>Bacillati</taxon>
        <taxon>Actinomycetota</taxon>
        <taxon>Actinomycetes</taxon>
        <taxon>Mycobacteriales</taxon>
        <taxon>Nocardiaceae</taxon>
        <taxon>Nocardia</taxon>
    </lineage>
</organism>
<name>A0A5R8NPU0_9NOCA</name>
<feature type="compositionally biased region" description="Polar residues" evidence="1">
    <location>
        <begin position="49"/>
        <end position="65"/>
    </location>
</feature>
<evidence type="ECO:0000256" key="1">
    <source>
        <dbReference type="SAM" id="MobiDB-lite"/>
    </source>
</evidence>
<proteinExistence type="predicted"/>
<dbReference type="Proteomes" id="UP000306378">
    <property type="component" value="Unassembled WGS sequence"/>
</dbReference>
<protein>
    <submittedName>
        <fullName evidence="2">Uncharacterized protein</fullName>
    </submittedName>
</protein>
<accession>A0A5R8NPU0</accession>
<comment type="caution">
    <text evidence="2">The sequence shown here is derived from an EMBL/GenBank/DDBJ whole genome shotgun (WGS) entry which is preliminary data.</text>
</comment>
<dbReference type="RefSeq" id="WP_068043522.1">
    <property type="nucleotide sequence ID" value="NZ_JADLPF010000003.1"/>
</dbReference>
<evidence type="ECO:0000313" key="3">
    <source>
        <dbReference type="Proteomes" id="UP000306378"/>
    </source>
</evidence>
<feature type="region of interest" description="Disordered" evidence="1">
    <location>
        <begin position="49"/>
        <end position="157"/>
    </location>
</feature>
<reference evidence="2 3" key="1">
    <citation type="submission" date="2019-05" db="EMBL/GenBank/DDBJ databases">
        <title>Genomes sequences of two Nocardia cyriacigeorgica environmental isolates, type strains Nocardia asteroides ATCC 19247 and Nocardia cyriacigeorgica DSM 44484.</title>
        <authorList>
            <person name="Vautrin F."/>
            <person name="Bergeron E."/>
            <person name="Dubost A."/>
            <person name="Abrouk D."/>
            <person name="Rodriguez Nava V."/>
            <person name="Pujic P."/>
        </authorList>
    </citation>
    <scope>NUCLEOTIDE SEQUENCE [LARGE SCALE GENOMIC DNA]</scope>
    <source>
        <strain evidence="2 3">EML 446</strain>
    </source>
</reference>
<evidence type="ECO:0000313" key="2">
    <source>
        <dbReference type="EMBL" id="TLF77706.1"/>
    </source>
</evidence>